<gene>
    <name evidence="2" type="ORF">GA0074694_4219</name>
    <name evidence="3" type="ORF">GA0074694_6199</name>
</gene>
<dbReference type="Proteomes" id="UP000198906">
    <property type="component" value="Unassembled WGS sequence"/>
</dbReference>
<reference evidence="2" key="1">
    <citation type="submission" date="2016-06" db="EMBL/GenBank/DDBJ databases">
        <authorList>
            <person name="Kjaerup R.B."/>
            <person name="Dalgaard T.S."/>
            <person name="Juul-Madsen H.R."/>
        </authorList>
    </citation>
    <scope>NUCLEOTIDE SEQUENCE [LARGE SCALE GENOMIC DNA]</scope>
    <source>
        <strain evidence="2">DSM 46123</strain>
    </source>
</reference>
<proteinExistence type="predicted"/>
<evidence type="ECO:0000313" key="3">
    <source>
        <dbReference type="EMBL" id="SCL32219.1"/>
    </source>
</evidence>
<evidence type="ECO:0000256" key="1">
    <source>
        <dbReference type="SAM" id="MobiDB-lite"/>
    </source>
</evidence>
<reference evidence="4" key="2">
    <citation type="submission" date="2016-06" db="EMBL/GenBank/DDBJ databases">
        <authorList>
            <person name="Varghese N."/>
        </authorList>
    </citation>
    <scope>NUCLEOTIDE SEQUENCE [LARGE SCALE GENOMIC DNA]</scope>
    <source>
        <strain evidence="4">DSM 46123</strain>
    </source>
</reference>
<evidence type="ECO:0000313" key="2">
    <source>
        <dbReference type="EMBL" id="SCL25430.1"/>
    </source>
</evidence>
<dbReference type="AlphaFoldDB" id="A0A1C6S7I5"/>
<dbReference type="EMBL" id="FMHU01000002">
    <property type="protein sequence ID" value="SCL25430.1"/>
    <property type="molecule type" value="Genomic_DNA"/>
</dbReference>
<sequence length="58" mass="6277">MLPDHPHADYIRRLVDAAPPLSEGQRSRLATILRPVADRPAPRQRTAPAAREQGAAAA</sequence>
<dbReference type="EMBL" id="FMHU01000002">
    <property type="protein sequence ID" value="SCL32219.1"/>
    <property type="molecule type" value="Genomic_DNA"/>
</dbReference>
<name>A0A1C6S7I5_9ACTN</name>
<dbReference type="STRING" id="47866.GA0074694_4219"/>
<accession>A0A1C6S7I5</accession>
<protein>
    <submittedName>
        <fullName evidence="2">Uncharacterized protein</fullName>
    </submittedName>
</protein>
<organism evidence="2 4">
    <name type="scientific">Micromonospora inyonensis</name>
    <dbReference type="NCBI Taxonomy" id="47866"/>
    <lineage>
        <taxon>Bacteria</taxon>
        <taxon>Bacillati</taxon>
        <taxon>Actinomycetota</taxon>
        <taxon>Actinomycetes</taxon>
        <taxon>Micromonosporales</taxon>
        <taxon>Micromonosporaceae</taxon>
        <taxon>Micromonospora</taxon>
    </lineage>
</organism>
<feature type="compositionally biased region" description="Low complexity" evidence="1">
    <location>
        <begin position="43"/>
        <end position="58"/>
    </location>
</feature>
<feature type="region of interest" description="Disordered" evidence="1">
    <location>
        <begin position="36"/>
        <end position="58"/>
    </location>
</feature>
<evidence type="ECO:0000313" key="4">
    <source>
        <dbReference type="Proteomes" id="UP000198906"/>
    </source>
</evidence>
<keyword evidence="4" id="KW-1185">Reference proteome</keyword>
<dbReference type="RefSeq" id="WP_176737955.1">
    <property type="nucleotide sequence ID" value="NZ_FMHU01000002.1"/>
</dbReference>